<organism evidence="2 3">
    <name type="scientific">Aureococcus anophagefferens</name>
    <name type="common">Harmful bloom alga</name>
    <dbReference type="NCBI Taxonomy" id="44056"/>
    <lineage>
        <taxon>Eukaryota</taxon>
        <taxon>Sar</taxon>
        <taxon>Stramenopiles</taxon>
        <taxon>Ochrophyta</taxon>
        <taxon>Pelagophyceae</taxon>
        <taxon>Pelagomonadales</taxon>
        <taxon>Pelagomonadaceae</taxon>
        <taxon>Aureococcus</taxon>
    </lineage>
</organism>
<dbReference type="InterPro" id="IPR054708">
    <property type="entry name" value="MTPAP-like_central"/>
</dbReference>
<evidence type="ECO:0000313" key="3">
    <source>
        <dbReference type="Proteomes" id="UP001363151"/>
    </source>
</evidence>
<reference evidence="2 3" key="1">
    <citation type="submission" date="2024-03" db="EMBL/GenBank/DDBJ databases">
        <title>Aureococcus anophagefferens CCMP1851 and Kratosvirus quantuckense: Draft genome of a second virus-susceptible host strain in the model system.</title>
        <authorList>
            <person name="Chase E."/>
            <person name="Truchon A.R."/>
            <person name="Schepens W."/>
            <person name="Wilhelm S.W."/>
        </authorList>
    </citation>
    <scope>NUCLEOTIDE SEQUENCE [LARGE SCALE GENOMIC DNA]</scope>
    <source>
        <strain evidence="2 3">CCMP1851</strain>
    </source>
</reference>
<dbReference type="GO" id="GO:0016779">
    <property type="term" value="F:nucleotidyltransferase activity"/>
    <property type="evidence" value="ECO:0007669"/>
    <property type="project" value="UniProtKB-KW"/>
</dbReference>
<dbReference type="Gene3D" id="1.10.1410.10">
    <property type="match status" value="1"/>
</dbReference>
<feature type="domain" description="Poly(A) RNA polymerase mitochondrial-like central palm" evidence="1">
    <location>
        <begin position="44"/>
        <end position="150"/>
    </location>
</feature>
<dbReference type="InterPro" id="IPR045862">
    <property type="entry name" value="Trf4-like"/>
</dbReference>
<evidence type="ECO:0000313" key="2">
    <source>
        <dbReference type="EMBL" id="KAK7230496.1"/>
    </source>
</evidence>
<sequence length="225" mass="23829">MGKRRRFEYEDDEAKDETLWLEKSDKEAALFNPVADATSPLTKLHDEILAFCALVAPSAGETRRRDAAVANIEAAVAGVWPKATVHVFGSSLTGSLSPLPASTSSSGASGPRRLRALAAELTKRDAATNMEVVESARIPIVKYADRATGIPSASRPQLLALENPDDASLDVGKNSFAMTRVKRAFERARSCRSRAAATTAGACLLGSAVDATVLNPRVASSEDTT</sequence>
<gene>
    <name evidence="2" type="ORF">SO694_00176042</name>
</gene>
<comment type="caution">
    <text evidence="2">The sequence shown here is derived from an EMBL/GenBank/DDBJ whole genome shotgun (WGS) entry which is preliminary data.</text>
</comment>
<dbReference type="CDD" id="cd05402">
    <property type="entry name" value="NT_PAP_TUTase"/>
    <property type="match status" value="1"/>
</dbReference>
<dbReference type="PANTHER" id="PTHR23092:SF15">
    <property type="entry name" value="INACTIVE NON-CANONICAL POLY(A) RNA POLYMERASE PROTEIN TRF4-2-RELATED"/>
    <property type="match status" value="1"/>
</dbReference>
<dbReference type="PANTHER" id="PTHR23092">
    <property type="entry name" value="POLY(A) RNA POLYMERASE"/>
    <property type="match status" value="1"/>
</dbReference>
<proteinExistence type="predicted"/>
<dbReference type="SUPFAM" id="SSF81301">
    <property type="entry name" value="Nucleotidyltransferase"/>
    <property type="match status" value="1"/>
</dbReference>
<accession>A0ABR1FGR6</accession>
<dbReference type="Pfam" id="PF22600">
    <property type="entry name" value="MTPAP-like_central"/>
    <property type="match status" value="1"/>
</dbReference>
<keyword evidence="2" id="KW-0808">Transferase</keyword>
<keyword evidence="2" id="KW-0548">Nucleotidyltransferase</keyword>
<protein>
    <submittedName>
        <fullName evidence="2">Polynucleotide adenylyltransferase</fullName>
    </submittedName>
</protein>
<keyword evidence="3" id="KW-1185">Reference proteome</keyword>
<dbReference type="Gene3D" id="3.30.460.10">
    <property type="entry name" value="Beta Polymerase, domain 2"/>
    <property type="match status" value="1"/>
</dbReference>
<dbReference type="InterPro" id="IPR043519">
    <property type="entry name" value="NT_sf"/>
</dbReference>
<dbReference type="Proteomes" id="UP001363151">
    <property type="component" value="Unassembled WGS sequence"/>
</dbReference>
<evidence type="ECO:0000259" key="1">
    <source>
        <dbReference type="Pfam" id="PF22600"/>
    </source>
</evidence>
<name>A0ABR1FGR6_AURAN</name>
<dbReference type="EMBL" id="JBBJCI010000429">
    <property type="protein sequence ID" value="KAK7230496.1"/>
    <property type="molecule type" value="Genomic_DNA"/>
</dbReference>